<accession>A0A3S5Y8Z9</accession>
<evidence type="ECO:0000313" key="3">
    <source>
        <dbReference type="Proteomes" id="UP000006892"/>
    </source>
</evidence>
<reference evidence="2" key="1">
    <citation type="journal article" date="2010" name="PLoS Genet.">
        <title>The genome of a pathogenic rhodococcus: cooptive virulence underpinned by key gene acquisitions.</title>
        <authorList>
            <person name="Letek M."/>
            <person name="Gonzalez P."/>
            <person name="Macarthur I."/>
            <person name="Rodriguez H."/>
            <person name="Freeman T.C."/>
            <person name="Valero-Rello A."/>
            <person name="Blanco M."/>
            <person name="Buckley T."/>
            <person name="Cherevach I."/>
            <person name="Fahey R."/>
            <person name="Hapeshi A."/>
            <person name="Holdstock J."/>
            <person name="Leadon D."/>
            <person name="Navas J."/>
            <person name="Ocampo A."/>
            <person name="Quail M.A."/>
            <person name="Sanders M."/>
            <person name="Scortti M.M."/>
            <person name="Prescott J.F."/>
            <person name="Fogarty U."/>
            <person name="Meijer W.G."/>
            <person name="Parkhill J."/>
            <person name="Bentley S.D."/>
            <person name="Vazquez-Boland J.A."/>
        </authorList>
    </citation>
    <scope>NUCLEOTIDE SEQUENCE [LARGE SCALE GENOMIC DNA]</scope>
    <source>
        <strain evidence="2 3">103S</strain>
    </source>
</reference>
<name>A0A3S5Y8Z9_RHOH1</name>
<dbReference type="RefSeq" id="WP_013416524.1">
    <property type="nucleotide sequence ID" value="NC_014659.1"/>
</dbReference>
<dbReference type="KEGG" id="req:REQ_30220"/>
<organism evidence="2">
    <name type="scientific">Rhodococcus hoagii (strain 103S)</name>
    <name type="common">Rhodococcus equi</name>
    <dbReference type="NCBI Taxonomy" id="685727"/>
    <lineage>
        <taxon>Bacteria</taxon>
        <taxon>Bacillati</taxon>
        <taxon>Actinomycetota</taxon>
        <taxon>Actinomycetes</taxon>
        <taxon>Mycobacteriales</taxon>
        <taxon>Nocardiaceae</taxon>
        <taxon>Prescottella</taxon>
    </lineage>
</organism>
<dbReference type="AlphaFoldDB" id="A0A3S5Y8Z9"/>
<dbReference type="EMBL" id="FN563149">
    <property type="protein sequence ID" value="CBH49034.1"/>
    <property type="molecule type" value="Genomic_DNA"/>
</dbReference>
<dbReference type="InterPro" id="IPR027372">
    <property type="entry name" value="Phytase-like_dom"/>
</dbReference>
<dbReference type="Proteomes" id="UP001154400">
    <property type="component" value="Chromosome"/>
</dbReference>
<dbReference type="Pfam" id="PF13449">
    <property type="entry name" value="Phytase-like"/>
    <property type="match status" value="1"/>
</dbReference>
<dbReference type="PANTHER" id="PTHR37957:SF1">
    <property type="entry name" value="PHYTASE-LIKE DOMAIN-CONTAINING PROTEIN"/>
    <property type="match status" value="1"/>
</dbReference>
<evidence type="ECO:0000259" key="1">
    <source>
        <dbReference type="Pfam" id="PF13449"/>
    </source>
</evidence>
<proteinExistence type="predicted"/>
<evidence type="ECO:0000313" key="2">
    <source>
        <dbReference type="EMBL" id="CBH49034.1"/>
    </source>
</evidence>
<sequence>MATAHLFAAGAVALAGLGGLLPGAGSLGAGSVDAGSLAGATPPPRVDYVNAITLPAGLEFGGSRVGGLSGIDFDEASGEFVAISDNRGEQGPVRLYTLDLPLEDGRLATARFDEVVHLRDVDGAPYAPRTADTESVRWLPDRGGYIYTSEGESRTGRPGFVRETSSDGIFLRDVPLPEHFAPRLDLDGALVSGIRDNLGFEAMTLSHDGSRVVAVSENALVQDGPAASLDGPSPSRLVVLDRATGADLGEYVYPVDAVPPGGMAQATGVAEILAAGDDAYLTLERTLIPGRGFTGKIYRTTIDGADDVQDVPALTGAERVMRKELVFDFATVAEDSDCIEGITWGPRLPDGSRSLVVVADDNFGLAGRTTFHLLSVSR</sequence>
<feature type="domain" description="Phytase-like" evidence="1">
    <location>
        <begin position="64"/>
        <end position="363"/>
    </location>
</feature>
<protein>
    <submittedName>
        <fullName evidence="2">Secreted protein</fullName>
    </submittedName>
</protein>
<gene>
    <name evidence="2" type="ordered locus">REQ_30220</name>
</gene>
<dbReference type="PANTHER" id="PTHR37957">
    <property type="entry name" value="BLR7070 PROTEIN"/>
    <property type="match status" value="1"/>
</dbReference>
<dbReference type="SUPFAM" id="SSF82171">
    <property type="entry name" value="DPP6 N-terminal domain-like"/>
    <property type="match status" value="1"/>
</dbReference>